<name>A0A166WH15_METRR</name>
<evidence type="ECO:0000313" key="2">
    <source>
        <dbReference type="Proteomes" id="UP000243498"/>
    </source>
</evidence>
<comment type="caution">
    <text evidence="1">The sequence shown here is derived from an EMBL/GenBank/DDBJ whole genome shotgun (WGS) entry which is preliminary data.</text>
</comment>
<proteinExistence type="predicted"/>
<dbReference type="OrthoDB" id="2107880at2759"/>
<dbReference type="PANTHER" id="PTHR28250:SF1">
    <property type="entry name" value="CYTOCHROME B PRE-MRNA-PROCESSING PROTEIN 6"/>
    <property type="match status" value="1"/>
</dbReference>
<dbReference type="PANTHER" id="PTHR28250">
    <property type="entry name" value="CYTOCHROME B PRE-MRNA-PROCESSING PROTEIN 6"/>
    <property type="match status" value="1"/>
</dbReference>
<dbReference type="STRING" id="1081105.A0A166WH15"/>
<protein>
    <submittedName>
        <fullName evidence="1">Uncharacterized protein</fullName>
    </submittedName>
</protein>
<dbReference type="GO" id="GO:0061671">
    <property type="term" value="C:Cbp3p-Cbp6 complex"/>
    <property type="evidence" value="ECO:0007669"/>
    <property type="project" value="InterPro"/>
</dbReference>
<gene>
    <name evidence="1" type="ORF">NOR_08345</name>
</gene>
<dbReference type="InterPro" id="IPR037653">
    <property type="entry name" value="Cbp6"/>
</dbReference>
<accession>A0A166WH15</accession>
<dbReference type="EMBL" id="AZHC01000049">
    <property type="protein sequence ID" value="OAA34716.1"/>
    <property type="molecule type" value="Genomic_DNA"/>
</dbReference>
<evidence type="ECO:0000313" key="1">
    <source>
        <dbReference type="EMBL" id="OAA34716.1"/>
    </source>
</evidence>
<organism evidence="1 2">
    <name type="scientific">Metarhizium rileyi (strain RCEF 4871)</name>
    <name type="common">Nomuraea rileyi</name>
    <dbReference type="NCBI Taxonomy" id="1649241"/>
    <lineage>
        <taxon>Eukaryota</taxon>
        <taxon>Fungi</taxon>
        <taxon>Dikarya</taxon>
        <taxon>Ascomycota</taxon>
        <taxon>Pezizomycotina</taxon>
        <taxon>Sordariomycetes</taxon>
        <taxon>Hypocreomycetidae</taxon>
        <taxon>Hypocreales</taxon>
        <taxon>Clavicipitaceae</taxon>
        <taxon>Metarhizium</taxon>
    </lineage>
</organism>
<keyword evidence="2" id="KW-1185">Reference proteome</keyword>
<reference evidence="1 2" key="1">
    <citation type="journal article" date="2016" name="Genome Biol. Evol.">
        <title>Divergent and convergent evolution of fungal pathogenicity.</title>
        <authorList>
            <person name="Shang Y."/>
            <person name="Xiao G."/>
            <person name="Zheng P."/>
            <person name="Cen K."/>
            <person name="Zhan S."/>
            <person name="Wang C."/>
        </authorList>
    </citation>
    <scope>NUCLEOTIDE SEQUENCE [LARGE SCALE GENOMIC DNA]</scope>
    <source>
        <strain evidence="1 2">RCEF 4871</strain>
    </source>
</reference>
<dbReference type="AlphaFoldDB" id="A0A166WH15"/>
<sequence>MGPIDVRPDDFAHESQPIESPALKTCPFYGKRKGFAHSVKSNHYVQSIFAPKVDPARGAKVDVIQLSQHQRIVTPSTSITTNPGTTMSRSVARRIYADAFAAWPKQDLRPDYQLQDILKAAVDQRYKSSKPAMEAEETLKARALQFLVQDKFNNRYKLKGPMLEPKSQPTYFQDLVREIEEAPRRTWLERLGKRISGMIRLQ</sequence>
<dbReference type="GO" id="GO:0034551">
    <property type="term" value="P:mitochondrial respiratory chain complex III assembly"/>
    <property type="evidence" value="ECO:0007669"/>
    <property type="project" value="TreeGrafter"/>
</dbReference>
<dbReference type="Pfam" id="PF20180">
    <property type="entry name" value="UQCC2_CBP6"/>
    <property type="match status" value="1"/>
</dbReference>
<dbReference type="Proteomes" id="UP000243498">
    <property type="component" value="Unassembled WGS sequence"/>
</dbReference>
<dbReference type="GO" id="GO:0043022">
    <property type="term" value="F:ribosome binding"/>
    <property type="evidence" value="ECO:0007669"/>
    <property type="project" value="InterPro"/>
</dbReference>